<gene>
    <name evidence="1" type="ORF">Ga0074115_14615</name>
    <name evidence="2" type="ORF">Ga0076813_14482</name>
</gene>
<dbReference type="RefSeq" id="WP_057957301.1">
    <property type="nucleotide sequence ID" value="NZ_KQ557047.1"/>
</dbReference>
<dbReference type="PANTHER" id="PTHR35370">
    <property type="entry name" value="CYTOPLASMIC PROTEIN-RELATED-RELATED"/>
    <property type="match status" value="1"/>
</dbReference>
<dbReference type="OrthoDB" id="9763676at2"/>
<proteinExistence type="predicted"/>
<name>A0A0T5Z7L5_9GAMM</name>
<protein>
    <submittedName>
        <fullName evidence="1">Type VI secretion protein, VC_A0110 family</fullName>
    </submittedName>
    <submittedName>
        <fullName evidence="2">Type VI secretion system protein ImpG</fullName>
    </submittedName>
</protein>
<dbReference type="InterPro" id="IPR010272">
    <property type="entry name" value="T6SS_TssF"/>
</dbReference>
<dbReference type="STRING" id="54398.Ga0074115_14615"/>
<evidence type="ECO:0000313" key="2">
    <source>
        <dbReference type="EMBL" id="KRT58908.1"/>
    </source>
</evidence>
<organism evidence="2 3">
    <name type="scientific">endosymbiont of Ridgeia piscesae</name>
    <dbReference type="NCBI Taxonomy" id="54398"/>
    <lineage>
        <taxon>Bacteria</taxon>
        <taxon>Pseudomonadati</taxon>
        <taxon>Pseudomonadota</taxon>
        <taxon>Gammaproteobacteria</taxon>
        <taxon>sulfur-oxidizing symbionts</taxon>
    </lineage>
</organism>
<evidence type="ECO:0000313" key="3">
    <source>
        <dbReference type="Proteomes" id="UP000051276"/>
    </source>
</evidence>
<dbReference type="PANTHER" id="PTHR35370:SF1">
    <property type="entry name" value="TYPE VI SECRETION SYSTEM COMPONENT TSSF1"/>
    <property type="match status" value="1"/>
</dbReference>
<dbReference type="AlphaFoldDB" id="A0A0T5Z7L5"/>
<dbReference type="Proteomes" id="UP000051634">
    <property type="component" value="Unassembled WGS sequence"/>
</dbReference>
<reference evidence="3 4" key="1">
    <citation type="submission" date="2015-11" db="EMBL/GenBank/DDBJ databases">
        <title>The genome of Candidatus Endoriftia persephone in Ridgeia piscesae and population structure of the North Eastern Pacific vestimentiferan symbionts.</title>
        <authorList>
            <person name="Perez M."/>
            <person name="Juniper K.S."/>
        </authorList>
    </citation>
    <scope>NUCLEOTIDE SEQUENCE [LARGE SCALE GENOMIC DNA]</scope>
    <source>
        <strain evidence="2">Ind10</strain>
        <strain evidence="1">Ind11</strain>
    </source>
</reference>
<keyword evidence="4" id="KW-1185">Reference proteome</keyword>
<sequence length="622" mass="70079">MDPRLLQYYNRELQFIREMGGEFAKEFPKIAGRLGLEGFECADPYVERLLEGFAFLAGRIQLKLDAEFPRFTQHLLEAVYPHYLSPTPSMAVVRFQPDLTEGGLADGFILPRDSAMRSLLGEHDQTACEYRTVRETTLWPLELTDATYLRSLAGIGLPDLPKAKAGIRLRLRVTAGLSCDKLALESLPFYLQGADELPMHLYEQLLGNAVAVVARPISRPAPWQEVIDRQSIRQLGFDDSEALLPFTDRSFEGYRLLHEYFAFPARFMFVELTGLAPAFKRCPHDEIELIILFNRSDAYLEKVVNADNFVLFCTPAVNLFPKQCDRIHLTHSEHEHHLVPDRTRPLDYEVYSVTGVTGYGTGAKAEQEFLPFYASHDLAAQQTDEGFFIQRRDPRVISSRQRRNGPRSSYIGSEVFITLVDATEAPYHPDLRQLGISTLCTNRDLPLQMPVGKGTTDFTLESGGPFGSVRVVSGPTRPRPSWAEGDTTWRLVSHLSLNYLSLIDNDEAQGAAALRELMSLYSDISEAALRKQIGGLKSITSKPTIRRVPVPGPIAFGRGLEITLTLNEDEFEGTGVFLLGAIMERFFARYVSLNAFTQTVIRTTDRGEIMRWPLRTGQRHLL</sequence>
<comment type="caution">
    <text evidence="2">The sequence shown here is derived from an EMBL/GenBank/DDBJ whole genome shotgun (WGS) entry which is preliminary data.</text>
</comment>
<evidence type="ECO:0000313" key="1">
    <source>
        <dbReference type="EMBL" id="KRT56439.1"/>
    </source>
</evidence>
<accession>A0A0T5Z7L5</accession>
<dbReference type="Pfam" id="PF05947">
    <property type="entry name" value="T6SS_TssF"/>
    <property type="match status" value="1"/>
</dbReference>
<dbReference type="EMBL" id="LDXT01000051">
    <property type="protein sequence ID" value="KRT56439.1"/>
    <property type="molecule type" value="Genomic_DNA"/>
</dbReference>
<dbReference type="PATRIC" id="fig|54398.3.peg.3017"/>
<evidence type="ECO:0000313" key="4">
    <source>
        <dbReference type="Proteomes" id="UP000051634"/>
    </source>
</evidence>
<dbReference type="NCBIfam" id="TIGR03359">
    <property type="entry name" value="VI_chp_6"/>
    <property type="match status" value="1"/>
</dbReference>
<dbReference type="PIRSF" id="PIRSF028304">
    <property type="entry name" value="UCP028304"/>
    <property type="match status" value="1"/>
</dbReference>
<dbReference type="EMBL" id="LMXI01000246">
    <property type="protein sequence ID" value="KRT58908.1"/>
    <property type="molecule type" value="Genomic_DNA"/>
</dbReference>
<dbReference type="Proteomes" id="UP000051276">
    <property type="component" value="Unassembled WGS sequence"/>
</dbReference>